<organism evidence="5 6">
    <name type="scientific">Candidatus Aquicultor secundus</name>
    <dbReference type="NCBI Taxonomy" id="1973895"/>
    <lineage>
        <taxon>Bacteria</taxon>
        <taxon>Bacillati</taxon>
        <taxon>Actinomycetota</taxon>
        <taxon>Candidatus Aquicultoria</taxon>
        <taxon>Candidatus Aquicultorales</taxon>
        <taxon>Candidatus Aquicultoraceae</taxon>
        <taxon>Candidatus Aquicultor</taxon>
    </lineage>
</organism>
<dbReference type="InterPro" id="IPR003787">
    <property type="entry name" value="Sulphur_relay_DsrE/F-like"/>
</dbReference>
<gene>
    <name evidence="5" type="primary">tusD</name>
    <name evidence="5" type="ORF">COY37_07090</name>
</gene>
<sequence>MKFAVLVQEGPYHHQSSDSAYQFVTAAMDKRHEIIGVFFYHDGVINSSKLADIQADDRNITKRWSEVGEKGVDLVVCIAAAKRRGINDDVLAPGFRISGLGQLTEMAIKSDRLVTFGA</sequence>
<dbReference type="GO" id="GO:1990228">
    <property type="term" value="C:sulfurtransferase complex"/>
    <property type="evidence" value="ECO:0007669"/>
    <property type="project" value="TreeGrafter"/>
</dbReference>
<dbReference type="Gene3D" id="3.40.1260.10">
    <property type="entry name" value="DsrEFH-like"/>
    <property type="match status" value="1"/>
</dbReference>
<evidence type="ECO:0000256" key="2">
    <source>
        <dbReference type="ARBA" id="ARBA00007067"/>
    </source>
</evidence>
<evidence type="ECO:0000256" key="3">
    <source>
        <dbReference type="ARBA" id="ARBA00022490"/>
    </source>
</evidence>
<comment type="caution">
    <text evidence="5">The sequence shown here is derived from an EMBL/GenBank/DDBJ whole genome shotgun (WGS) entry which is preliminary data.</text>
</comment>
<proteinExistence type="inferred from homology"/>
<dbReference type="InterPro" id="IPR017463">
    <property type="entry name" value="Sulphur_relay_TusD/DsrE"/>
</dbReference>
<dbReference type="Pfam" id="PF02635">
    <property type="entry name" value="DsrE"/>
    <property type="match status" value="1"/>
</dbReference>
<keyword evidence="4 5" id="KW-0808">Transferase</keyword>
<dbReference type="GO" id="GO:0097163">
    <property type="term" value="F:sulfur carrier activity"/>
    <property type="evidence" value="ECO:0007669"/>
    <property type="project" value="TreeGrafter"/>
</dbReference>
<dbReference type="Proteomes" id="UP000230956">
    <property type="component" value="Unassembled WGS sequence"/>
</dbReference>
<name>A0A2M7T7D2_9ACTN</name>
<dbReference type="SUPFAM" id="SSF75169">
    <property type="entry name" value="DsrEFH-like"/>
    <property type="match status" value="1"/>
</dbReference>
<evidence type="ECO:0000313" key="5">
    <source>
        <dbReference type="EMBL" id="PIZ37712.1"/>
    </source>
</evidence>
<evidence type="ECO:0000256" key="1">
    <source>
        <dbReference type="ARBA" id="ARBA00004496"/>
    </source>
</evidence>
<comment type="subcellular location">
    <subcellularLocation>
        <location evidence="1">Cytoplasm</location>
    </subcellularLocation>
</comment>
<dbReference type="EMBL" id="PFNG01000166">
    <property type="protein sequence ID" value="PIZ37712.1"/>
    <property type="molecule type" value="Genomic_DNA"/>
</dbReference>
<dbReference type="GO" id="GO:0016783">
    <property type="term" value="F:sulfurtransferase activity"/>
    <property type="evidence" value="ECO:0007669"/>
    <property type="project" value="InterPro"/>
</dbReference>
<reference evidence="6" key="1">
    <citation type="submission" date="2017-09" db="EMBL/GenBank/DDBJ databases">
        <title>Depth-based differentiation of microbial function through sediment-hosted aquifers and enrichment of novel symbionts in the deep terrestrial subsurface.</title>
        <authorList>
            <person name="Probst A.J."/>
            <person name="Ladd B."/>
            <person name="Jarett J.K."/>
            <person name="Geller-Mcgrath D.E."/>
            <person name="Sieber C.M.K."/>
            <person name="Emerson J.B."/>
            <person name="Anantharaman K."/>
            <person name="Thomas B.C."/>
            <person name="Malmstrom R."/>
            <person name="Stieglmeier M."/>
            <person name="Klingl A."/>
            <person name="Woyke T."/>
            <person name="Ryan C.M."/>
            <person name="Banfield J.F."/>
        </authorList>
    </citation>
    <scope>NUCLEOTIDE SEQUENCE [LARGE SCALE GENOMIC DNA]</scope>
</reference>
<dbReference type="RefSeq" id="WP_286679110.1">
    <property type="nucleotide sequence ID" value="NZ_MNXI01000128.1"/>
</dbReference>
<dbReference type="PANTHER" id="PTHR34874">
    <property type="entry name" value="PROTEIN YCHN"/>
    <property type="match status" value="1"/>
</dbReference>
<comment type="similarity">
    <text evidence="2">Belongs to the DsrE/TusD family.</text>
</comment>
<protein>
    <submittedName>
        <fullName evidence="5">Sulfurtransferase complex subunit TusD</fullName>
    </submittedName>
</protein>
<keyword evidence="3" id="KW-0963">Cytoplasm</keyword>
<dbReference type="NCBIfam" id="NF001237">
    <property type="entry name" value="PRK00207.1"/>
    <property type="match status" value="1"/>
</dbReference>
<evidence type="ECO:0000313" key="6">
    <source>
        <dbReference type="Proteomes" id="UP000230956"/>
    </source>
</evidence>
<evidence type="ECO:0000256" key="4">
    <source>
        <dbReference type="ARBA" id="ARBA00022679"/>
    </source>
</evidence>
<dbReference type="InterPro" id="IPR027396">
    <property type="entry name" value="DsrEFH-like"/>
</dbReference>
<dbReference type="AlphaFoldDB" id="A0A2M7T7D2"/>
<dbReference type="GO" id="GO:0002143">
    <property type="term" value="P:tRNA wobble position uridine thiolation"/>
    <property type="evidence" value="ECO:0007669"/>
    <property type="project" value="TreeGrafter"/>
</dbReference>
<accession>A0A2M7T7D2</accession>
<dbReference type="PANTHER" id="PTHR34874:SF3">
    <property type="entry name" value="SULFURTRANSFERASE TUSD"/>
    <property type="match status" value="1"/>
</dbReference>
<dbReference type="NCBIfam" id="TIGR03012">
    <property type="entry name" value="sulf_tusD_dsrE"/>
    <property type="match status" value="1"/>
</dbReference>